<dbReference type="Gene3D" id="2.40.128.50">
    <property type="match status" value="2"/>
</dbReference>
<feature type="domain" description="Beta-lactamase-related" evidence="3">
    <location>
        <begin position="21"/>
        <end position="338"/>
    </location>
</feature>
<keyword evidence="1" id="KW-0645">Protease</keyword>
<dbReference type="GO" id="GO:0004177">
    <property type="term" value="F:aminopeptidase activity"/>
    <property type="evidence" value="ECO:0007669"/>
    <property type="project" value="UniProtKB-KW"/>
</dbReference>
<dbReference type="PANTHER" id="PTHR46825">
    <property type="entry name" value="D-ALANYL-D-ALANINE-CARBOXYPEPTIDASE/ENDOPEPTIDASE AMPH"/>
    <property type="match status" value="1"/>
</dbReference>
<dbReference type="InterPro" id="IPR001466">
    <property type="entry name" value="Beta-lactam-related"/>
</dbReference>
<keyword evidence="1" id="KW-0378">Hydrolase</keyword>
<dbReference type="OrthoDB" id="5946976at2759"/>
<evidence type="ECO:0000259" key="3">
    <source>
        <dbReference type="Pfam" id="PF00144"/>
    </source>
</evidence>
<accession>A0A6A6TUW5</accession>
<dbReference type="InterPro" id="IPR027279">
    <property type="entry name" value="D_amino_pept/lipop_sf"/>
</dbReference>
<dbReference type="InterPro" id="IPR012856">
    <property type="entry name" value="DAP_B_dom"/>
</dbReference>
<dbReference type="PANTHER" id="PTHR46825:SF9">
    <property type="entry name" value="BETA-LACTAMASE-RELATED DOMAIN-CONTAINING PROTEIN"/>
    <property type="match status" value="1"/>
</dbReference>
<dbReference type="EMBL" id="MU004244">
    <property type="protein sequence ID" value="KAF2663622.1"/>
    <property type="molecule type" value="Genomic_DNA"/>
</dbReference>
<comment type="similarity">
    <text evidence="2">Belongs to the peptidase S12 family.</text>
</comment>
<dbReference type="Proteomes" id="UP000799302">
    <property type="component" value="Unassembled WGS sequence"/>
</dbReference>
<evidence type="ECO:0000313" key="5">
    <source>
        <dbReference type="EMBL" id="KAF2663622.1"/>
    </source>
</evidence>
<dbReference type="InterPro" id="IPR012338">
    <property type="entry name" value="Beta-lactam/transpept-like"/>
</dbReference>
<dbReference type="SUPFAM" id="SSF50886">
    <property type="entry name" value="D-aminopeptidase, middle and C-terminal domains"/>
    <property type="match status" value="2"/>
</dbReference>
<name>A0A6A6TUW5_9PEZI</name>
<keyword evidence="1" id="KW-0031">Aminopeptidase</keyword>
<dbReference type="SUPFAM" id="SSF56601">
    <property type="entry name" value="beta-lactamase/transpeptidase-like"/>
    <property type="match status" value="1"/>
</dbReference>
<dbReference type="Pfam" id="PF00144">
    <property type="entry name" value="Beta-lactamase"/>
    <property type="match status" value="1"/>
</dbReference>
<dbReference type="InterPro" id="IPR050491">
    <property type="entry name" value="AmpC-like"/>
</dbReference>
<dbReference type="AlphaFoldDB" id="A0A6A6TUW5"/>
<dbReference type="Pfam" id="PF07930">
    <property type="entry name" value="DAP_B"/>
    <property type="match status" value="1"/>
</dbReference>
<evidence type="ECO:0000256" key="1">
    <source>
        <dbReference type="ARBA" id="ARBA00022438"/>
    </source>
</evidence>
<keyword evidence="6" id="KW-1185">Reference proteome</keyword>
<evidence type="ECO:0000256" key="2">
    <source>
        <dbReference type="ARBA" id="ARBA00038215"/>
    </source>
</evidence>
<gene>
    <name evidence="5" type="ORF">BT63DRAFT_108128</name>
</gene>
<feature type="domain" description="D-aminopeptidase" evidence="4">
    <location>
        <begin position="359"/>
        <end position="536"/>
    </location>
</feature>
<organism evidence="5 6">
    <name type="scientific">Microthyrium microscopicum</name>
    <dbReference type="NCBI Taxonomy" id="703497"/>
    <lineage>
        <taxon>Eukaryota</taxon>
        <taxon>Fungi</taxon>
        <taxon>Dikarya</taxon>
        <taxon>Ascomycota</taxon>
        <taxon>Pezizomycotina</taxon>
        <taxon>Dothideomycetes</taxon>
        <taxon>Dothideomycetes incertae sedis</taxon>
        <taxon>Microthyriales</taxon>
        <taxon>Microthyriaceae</taxon>
        <taxon>Microthyrium</taxon>
    </lineage>
</organism>
<protein>
    <submittedName>
        <fullName evidence="5">Beta-lactamase/transpeptidase-like protein</fullName>
    </submittedName>
</protein>
<reference evidence="5" key="1">
    <citation type="journal article" date="2020" name="Stud. Mycol.">
        <title>101 Dothideomycetes genomes: a test case for predicting lifestyles and emergence of pathogens.</title>
        <authorList>
            <person name="Haridas S."/>
            <person name="Albert R."/>
            <person name="Binder M."/>
            <person name="Bloem J."/>
            <person name="Labutti K."/>
            <person name="Salamov A."/>
            <person name="Andreopoulos B."/>
            <person name="Baker S."/>
            <person name="Barry K."/>
            <person name="Bills G."/>
            <person name="Bluhm B."/>
            <person name="Cannon C."/>
            <person name="Castanera R."/>
            <person name="Culley D."/>
            <person name="Daum C."/>
            <person name="Ezra D."/>
            <person name="Gonzalez J."/>
            <person name="Henrissat B."/>
            <person name="Kuo A."/>
            <person name="Liang C."/>
            <person name="Lipzen A."/>
            <person name="Lutzoni F."/>
            <person name="Magnuson J."/>
            <person name="Mondo S."/>
            <person name="Nolan M."/>
            <person name="Ohm R."/>
            <person name="Pangilinan J."/>
            <person name="Park H.-J."/>
            <person name="Ramirez L."/>
            <person name="Alfaro M."/>
            <person name="Sun H."/>
            <person name="Tritt A."/>
            <person name="Yoshinaga Y."/>
            <person name="Zwiers L.-H."/>
            <person name="Turgeon B."/>
            <person name="Goodwin S."/>
            <person name="Spatafora J."/>
            <person name="Crous P."/>
            <person name="Grigoriev I."/>
        </authorList>
    </citation>
    <scope>NUCLEOTIDE SEQUENCE</scope>
    <source>
        <strain evidence="5">CBS 115976</strain>
    </source>
</reference>
<proteinExistence type="inferred from homology"/>
<dbReference type="NCBIfam" id="NF009622">
    <property type="entry name" value="PRK13128.1"/>
    <property type="match status" value="1"/>
</dbReference>
<sequence length="539" mass="59796">MPHDLADKVQKILETIPISFRGPGGAVAVLKDGELVAEKVWGYANLSTRTPITAETLMPICSITKQMTCALLHDLENNTPPEVAANGTFQEQMEIQLKEWLPASLTGSSGLTIRHLCDMQSGLRDYWAVSMICGAKPDQPFTIEGDGMKMISKFKTFHFQPGSEFSYSNVNFFVLARLIERITKQPLPKLLKERIFRPRNMTTAKLIPDTAKHPGDCLGYEGNEEYGFLPATNRIEWSGDAGVTASLNDMIAYEKDFDQRWKSKGQYYKTASATTYKDGNPASYSYGMGHLKIGGDDGVDTVGHAGALRGWRMQRRYVVKERMSVIVLFNSENLNPSKAISLIVKGALDLPEPPSTPAVEPVESWFGDFLDEDTQLNISVSKGDEGQIVVVYARDKENIRLVTPTQAKNDGNVASIEGDTLKIHRVNENRHLVAKRVQPEVLTDGSRLQGSYKCAELESTFVVEGRDNMLYGAFDGPLGQGPANLMKRLGENVWAWNCPRALDHTPPGDWTIVFTEKEGVISGVTIGCWLARRLEFVKV</sequence>
<evidence type="ECO:0000259" key="4">
    <source>
        <dbReference type="Pfam" id="PF07930"/>
    </source>
</evidence>
<dbReference type="Gene3D" id="3.40.710.10">
    <property type="entry name" value="DD-peptidase/beta-lactamase superfamily"/>
    <property type="match status" value="1"/>
</dbReference>
<evidence type="ECO:0000313" key="6">
    <source>
        <dbReference type="Proteomes" id="UP000799302"/>
    </source>
</evidence>